<keyword evidence="2" id="KW-0645">Protease</keyword>
<reference evidence="7" key="1">
    <citation type="submission" date="2021-12" db="EMBL/GenBank/DDBJ databases">
        <authorList>
            <person name="King R."/>
        </authorList>
    </citation>
    <scope>NUCLEOTIDE SEQUENCE</scope>
</reference>
<keyword evidence="4" id="KW-0378">Hydrolase</keyword>
<dbReference type="PANTHER" id="PTHR11010">
    <property type="entry name" value="PROTEASE S28 PRO-X CARBOXYPEPTIDASE-RELATED"/>
    <property type="match status" value="1"/>
</dbReference>
<keyword evidence="5" id="KW-0325">Glycoprotein</keyword>
<evidence type="ECO:0000313" key="7">
    <source>
        <dbReference type="EMBL" id="CAH0546510.1"/>
    </source>
</evidence>
<organism evidence="7 8">
    <name type="scientific">Brassicogethes aeneus</name>
    <name type="common">Rape pollen beetle</name>
    <name type="synonym">Meligethes aeneus</name>
    <dbReference type="NCBI Taxonomy" id="1431903"/>
    <lineage>
        <taxon>Eukaryota</taxon>
        <taxon>Metazoa</taxon>
        <taxon>Ecdysozoa</taxon>
        <taxon>Arthropoda</taxon>
        <taxon>Hexapoda</taxon>
        <taxon>Insecta</taxon>
        <taxon>Pterygota</taxon>
        <taxon>Neoptera</taxon>
        <taxon>Endopterygota</taxon>
        <taxon>Coleoptera</taxon>
        <taxon>Polyphaga</taxon>
        <taxon>Cucujiformia</taxon>
        <taxon>Nitidulidae</taxon>
        <taxon>Meligethinae</taxon>
        <taxon>Brassicogethes</taxon>
    </lineage>
</organism>
<comment type="similarity">
    <text evidence="1">Belongs to the peptidase S28 family.</text>
</comment>
<protein>
    <recommendedName>
        <fullName evidence="9">Serine protease K12H4.7</fullName>
    </recommendedName>
</protein>
<dbReference type="AlphaFoldDB" id="A0A9P0FB64"/>
<dbReference type="GO" id="GO:0008239">
    <property type="term" value="F:dipeptidyl-peptidase activity"/>
    <property type="evidence" value="ECO:0007669"/>
    <property type="project" value="TreeGrafter"/>
</dbReference>
<evidence type="ECO:0000256" key="4">
    <source>
        <dbReference type="ARBA" id="ARBA00022801"/>
    </source>
</evidence>
<proteinExistence type="inferred from homology"/>
<dbReference type="OrthoDB" id="1735038at2759"/>
<dbReference type="GO" id="GO:0070008">
    <property type="term" value="F:serine-type exopeptidase activity"/>
    <property type="evidence" value="ECO:0007669"/>
    <property type="project" value="InterPro"/>
</dbReference>
<dbReference type="Pfam" id="PF05577">
    <property type="entry name" value="Peptidase_S28"/>
    <property type="match status" value="1"/>
</dbReference>
<keyword evidence="3 6" id="KW-0732">Signal</keyword>
<keyword evidence="8" id="KW-1185">Reference proteome</keyword>
<feature type="signal peptide" evidence="6">
    <location>
        <begin position="1"/>
        <end position="20"/>
    </location>
</feature>
<evidence type="ECO:0000256" key="3">
    <source>
        <dbReference type="ARBA" id="ARBA00022729"/>
    </source>
</evidence>
<evidence type="ECO:0000256" key="5">
    <source>
        <dbReference type="ARBA" id="ARBA00023180"/>
    </source>
</evidence>
<dbReference type="Proteomes" id="UP001154078">
    <property type="component" value="Chromosome 1"/>
</dbReference>
<dbReference type="Gene3D" id="3.40.50.1820">
    <property type="entry name" value="alpha/beta hydrolase"/>
    <property type="match status" value="1"/>
</dbReference>
<name>A0A9P0FB64_BRAAE</name>
<evidence type="ECO:0000313" key="8">
    <source>
        <dbReference type="Proteomes" id="UP001154078"/>
    </source>
</evidence>
<dbReference type="Gene3D" id="1.20.120.980">
    <property type="entry name" value="Serine carboxypeptidase S28, SKS domain"/>
    <property type="match status" value="1"/>
</dbReference>
<evidence type="ECO:0000256" key="1">
    <source>
        <dbReference type="ARBA" id="ARBA00011079"/>
    </source>
</evidence>
<gene>
    <name evidence="7" type="ORF">MELIAE_LOCUS660</name>
</gene>
<accession>A0A9P0FB64</accession>
<dbReference type="PANTHER" id="PTHR11010:SF117">
    <property type="entry name" value="SERINE PROTEASE 16"/>
    <property type="match status" value="1"/>
</dbReference>
<dbReference type="FunFam" id="1.20.120.980:FF:000003">
    <property type="entry name" value="Serine protease 16"/>
    <property type="match status" value="1"/>
</dbReference>
<dbReference type="InterPro" id="IPR029058">
    <property type="entry name" value="AB_hydrolase_fold"/>
</dbReference>
<evidence type="ECO:0000256" key="2">
    <source>
        <dbReference type="ARBA" id="ARBA00022670"/>
    </source>
</evidence>
<dbReference type="EMBL" id="OV121132">
    <property type="protein sequence ID" value="CAH0546510.1"/>
    <property type="molecule type" value="Genomic_DNA"/>
</dbReference>
<dbReference type="InterPro" id="IPR042269">
    <property type="entry name" value="Ser_carbopepase_S28_SKS"/>
</dbReference>
<evidence type="ECO:0008006" key="9">
    <source>
        <dbReference type="Google" id="ProtNLM"/>
    </source>
</evidence>
<dbReference type="SUPFAM" id="SSF53474">
    <property type="entry name" value="alpha/beta-Hydrolases"/>
    <property type="match status" value="1"/>
</dbReference>
<sequence>MRFVFLFCLLFFANFENSFAWKTFHNGRTVGGNLGEPHHNNFMKNDINDFERWFSQNLDHFNPTEETKWQQRYFVNDEFFDNKARNVVFLQIGGEGEASDKWMTQGAWIDYAKEYKALCFQLEHRFYGKSHPTRDLSVKNLQYLTSQQALADLAVFIEKINVQYELSPDVKWIAFGGSYPGSLAAWLRQKYPHLVHGAMSASGPLLAQLDFKDYFRVINEDLKTTSEECFKAVQQGTQQINTLLKHMVGQRKLNKLFNLCDPLEKTINNPMDISNFFETLAGNFANIAQYNKDNRIGKSATGNITLDTLCNIMINQTIGPQVHRLAVVNELTLEAYDQKCLDYKYDNMIEDLRNVSWDSEQAEGGRQWTYQTCTEFAFFQSSAYEPQLFGNNFPASFYVQQCEDIFGPKFNESYIGRAIERTNTLYGALDIQVDNVVFVHGSVDPWHALGITETKLAKAPAIYIEGTAHCANMYPPKDDDLPQLKAARKEIKKLIGTWLQQ</sequence>
<evidence type="ECO:0000256" key="6">
    <source>
        <dbReference type="SAM" id="SignalP"/>
    </source>
</evidence>
<dbReference type="GO" id="GO:0006508">
    <property type="term" value="P:proteolysis"/>
    <property type="evidence" value="ECO:0007669"/>
    <property type="project" value="UniProtKB-KW"/>
</dbReference>
<feature type="chain" id="PRO_5040125979" description="Serine protease K12H4.7" evidence="6">
    <location>
        <begin position="21"/>
        <end position="501"/>
    </location>
</feature>
<dbReference type="InterPro" id="IPR008758">
    <property type="entry name" value="Peptidase_S28"/>
</dbReference>